<dbReference type="PANTHER" id="PTHR40780:SF2">
    <property type="entry name" value="DUF3669 DOMAIN-CONTAINING PROTEIN"/>
    <property type="match status" value="1"/>
</dbReference>
<feature type="domain" description="DUF3669" evidence="2">
    <location>
        <begin position="328"/>
        <end position="391"/>
    </location>
</feature>
<sequence length="423" mass="47595">MAGDRRRENASEESYNPPRSETYDLDLAVNMQLLKILEPVTSDTLEDASDVISSGADAALKRALSVDAVVSTSSSFAHRNTAAQHEKPGDFRKIGAGACGVIYAPYGHSVAIKLSRANNTEELRNDYFMHMRIIDTFQTCGITRIKIPKCYGFVSKDDQKFWDNNPGLSEASKQVCHLPTYALLTERILPLPEPTRTLLIDKFCADRLKSRAFKDASNNDCVVRVYLGSLKGKSGGMFFSLRNLKLHLNQMIELKIDLTSMASDMATALAAMHWVAKTDARDIEFILASSTENLPQITTSEVTTLPLNTSIHPQKFNLEDFHHRKTTLWLLDFNQVRQITMDETGIAMAIEAFNINDPYYPKPLQQHPIAQELWNTFARRYLRMSLDILRGETDDIQKLPGLFLNGVVEFQQKKLECVARAEG</sequence>
<dbReference type="InterPro" id="IPR022137">
    <property type="entry name" value="Znf_prot_DUF3669"/>
</dbReference>
<evidence type="ECO:0000259" key="2">
    <source>
        <dbReference type="Pfam" id="PF12417"/>
    </source>
</evidence>
<evidence type="ECO:0000313" key="3">
    <source>
        <dbReference type="EMBL" id="KAF7542594.1"/>
    </source>
</evidence>
<feature type="compositionally biased region" description="Basic and acidic residues" evidence="1">
    <location>
        <begin position="1"/>
        <end position="10"/>
    </location>
</feature>
<dbReference type="AlphaFoldDB" id="A0A9P5H2V4"/>
<comment type="caution">
    <text evidence="3">The sequence shown here is derived from an EMBL/GenBank/DDBJ whole genome shotgun (WGS) entry which is preliminary data.</text>
</comment>
<evidence type="ECO:0000256" key="1">
    <source>
        <dbReference type="SAM" id="MobiDB-lite"/>
    </source>
</evidence>
<dbReference type="OrthoDB" id="2993351at2759"/>
<dbReference type="Proteomes" id="UP000722485">
    <property type="component" value="Unassembled WGS sequence"/>
</dbReference>
<dbReference type="EMBL" id="JAANBB010000432">
    <property type="protein sequence ID" value="KAF7542594.1"/>
    <property type="molecule type" value="Genomic_DNA"/>
</dbReference>
<organism evidence="3 4">
    <name type="scientific">Cylindrodendrum hubeiense</name>
    <dbReference type="NCBI Taxonomy" id="595255"/>
    <lineage>
        <taxon>Eukaryota</taxon>
        <taxon>Fungi</taxon>
        <taxon>Dikarya</taxon>
        <taxon>Ascomycota</taxon>
        <taxon>Pezizomycotina</taxon>
        <taxon>Sordariomycetes</taxon>
        <taxon>Hypocreomycetidae</taxon>
        <taxon>Hypocreales</taxon>
        <taxon>Nectriaceae</taxon>
        <taxon>Cylindrodendrum</taxon>
    </lineage>
</organism>
<gene>
    <name evidence="3" type="ORF">G7Z17_g11443</name>
</gene>
<name>A0A9P5H2V4_9HYPO</name>
<keyword evidence="4" id="KW-1185">Reference proteome</keyword>
<evidence type="ECO:0000313" key="4">
    <source>
        <dbReference type="Proteomes" id="UP000722485"/>
    </source>
</evidence>
<protein>
    <recommendedName>
        <fullName evidence="2">DUF3669 domain-containing protein</fullName>
    </recommendedName>
</protein>
<reference evidence="3" key="1">
    <citation type="submission" date="2020-03" db="EMBL/GenBank/DDBJ databases">
        <title>Draft Genome Sequence of Cylindrodendrum hubeiense.</title>
        <authorList>
            <person name="Buettner E."/>
            <person name="Kellner H."/>
        </authorList>
    </citation>
    <scope>NUCLEOTIDE SEQUENCE</scope>
    <source>
        <strain evidence="3">IHI 201604</strain>
    </source>
</reference>
<feature type="region of interest" description="Disordered" evidence="1">
    <location>
        <begin position="1"/>
        <end position="21"/>
    </location>
</feature>
<dbReference type="PANTHER" id="PTHR40780">
    <property type="entry name" value="DUF3669 DOMAIN-CONTAINING PROTEIN"/>
    <property type="match status" value="1"/>
</dbReference>
<dbReference type="Pfam" id="PF12417">
    <property type="entry name" value="DUF3669"/>
    <property type="match status" value="1"/>
</dbReference>
<proteinExistence type="predicted"/>
<accession>A0A9P5H2V4</accession>